<keyword evidence="3" id="KW-1185">Reference proteome</keyword>
<dbReference type="InterPro" id="IPR029039">
    <property type="entry name" value="Flavoprotein-like_sf"/>
</dbReference>
<reference evidence="2 3" key="1">
    <citation type="submission" date="2024-09" db="EMBL/GenBank/DDBJ databases">
        <authorList>
            <person name="Lee S.D."/>
        </authorList>
    </citation>
    <scope>NUCLEOTIDE SEQUENCE [LARGE SCALE GENOMIC DNA]</scope>
    <source>
        <strain evidence="2 3">N1-5</strain>
    </source>
</reference>
<dbReference type="Proteomes" id="UP001592528">
    <property type="component" value="Unassembled WGS sequence"/>
</dbReference>
<accession>A0ABV6UMF6</accession>
<dbReference type="PANTHER" id="PTHR30543:SF21">
    <property type="entry name" value="NAD(P)H-DEPENDENT FMN REDUCTASE LOT6"/>
    <property type="match status" value="1"/>
</dbReference>
<name>A0ABV6UMF6_9ACTN</name>
<dbReference type="InterPro" id="IPR050712">
    <property type="entry name" value="NAD(P)H-dep_reductase"/>
</dbReference>
<sequence length="193" mass="20451">MKPLIVGVGGTLRPGSSSETALQLALEAARKSGAETVSFAARDLQLPYYDPSVHERTKGQQRLVDAFRRADGVLIASPGYHGAVSGLIKNAIDHVEDLAGDRRVYFSDIPVGCIGVAYGSQAATSVLHNLRTIAHALRGVPTPYGAAIVVGESSYIHGRWVDPATRERLALVGTQVTALATALAPRLRRSRSA</sequence>
<protein>
    <submittedName>
        <fullName evidence="2">NADPH-dependent FMN reductase</fullName>
        <ecNumber evidence="2">1.-.-.-</ecNumber>
    </submittedName>
</protein>
<dbReference type="SUPFAM" id="SSF52218">
    <property type="entry name" value="Flavoproteins"/>
    <property type="match status" value="1"/>
</dbReference>
<dbReference type="PANTHER" id="PTHR30543">
    <property type="entry name" value="CHROMATE REDUCTASE"/>
    <property type="match status" value="1"/>
</dbReference>
<gene>
    <name evidence="2" type="ORF">ACEZDJ_15245</name>
</gene>
<dbReference type="Gene3D" id="3.40.50.360">
    <property type="match status" value="1"/>
</dbReference>
<dbReference type="InterPro" id="IPR005025">
    <property type="entry name" value="FMN_Rdtase-like_dom"/>
</dbReference>
<evidence type="ECO:0000259" key="1">
    <source>
        <dbReference type="Pfam" id="PF03358"/>
    </source>
</evidence>
<dbReference type="GO" id="GO:0016491">
    <property type="term" value="F:oxidoreductase activity"/>
    <property type="evidence" value="ECO:0007669"/>
    <property type="project" value="UniProtKB-KW"/>
</dbReference>
<keyword evidence="2" id="KW-0560">Oxidoreductase</keyword>
<evidence type="ECO:0000313" key="2">
    <source>
        <dbReference type="EMBL" id="MFC1402642.1"/>
    </source>
</evidence>
<feature type="domain" description="NADPH-dependent FMN reductase-like" evidence="1">
    <location>
        <begin position="5"/>
        <end position="147"/>
    </location>
</feature>
<organism evidence="2 3">
    <name type="scientific">Streptacidiphilus cavernicola</name>
    <dbReference type="NCBI Taxonomy" id="3342716"/>
    <lineage>
        <taxon>Bacteria</taxon>
        <taxon>Bacillati</taxon>
        <taxon>Actinomycetota</taxon>
        <taxon>Actinomycetes</taxon>
        <taxon>Kitasatosporales</taxon>
        <taxon>Streptomycetaceae</taxon>
        <taxon>Streptacidiphilus</taxon>
    </lineage>
</organism>
<evidence type="ECO:0000313" key="3">
    <source>
        <dbReference type="Proteomes" id="UP001592528"/>
    </source>
</evidence>
<dbReference type="EMBL" id="JBHEZZ010000007">
    <property type="protein sequence ID" value="MFC1402642.1"/>
    <property type="molecule type" value="Genomic_DNA"/>
</dbReference>
<dbReference type="EC" id="1.-.-.-" evidence="2"/>
<dbReference type="Pfam" id="PF03358">
    <property type="entry name" value="FMN_red"/>
    <property type="match status" value="1"/>
</dbReference>
<dbReference type="RefSeq" id="WP_030253132.1">
    <property type="nucleotide sequence ID" value="NZ_JBHEZZ010000007.1"/>
</dbReference>
<comment type="caution">
    <text evidence="2">The sequence shown here is derived from an EMBL/GenBank/DDBJ whole genome shotgun (WGS) entry which is preliminary data.</text>
</comment>
<proteinExistence type="predicted"/>